<feature type="transmembrane region" description="Helical" evidence="1">
    <location>
        <begin position="39"/>
        <end position="65"/>
    </location>
</feature>
<keyword evidence="1" id="KW-0472">Membrane</keyword>
<accession>A0AAQ4FAL3</accession>
<proteinExistence type="predicted"/>
<evidence type="ECO:0000313" key="2">
    <source>
        <dbReference type="EMBL" id="KAK8783813.1"/>
    </source>
</evidence>
<dbReference type="Proteomes" id="UP001321473">
    <property type="component" value="Unassembled WGS sequence"/>
</dbReference>
<dbReference type="EMBL" id="JARKHS020005144">
    <property type="protein sequence ID" value="KAK8783813.1"/>
    <property type="molecule type" value="Genomic_DNA"/>
</dbReference>
<protein>
    <submittedName>
        <fullName evidence="2">Uncharacterized protein</fullName>
    </submittedName>
</protein>
<keyword evidence="1" id="KW-1133">Transmembrane helix</keyword>
<dbReference type="AlphaFoldDB" id="A0AAQ4FAL3"/>
<evidence type="ECO:0000313" key="3">
    <source>
        <dbReference type="Proteomes" id="UP001321473"/>
    </source>
</evidence>
<keyword evidence="1" id="KW-0812">Transmembrane</keyword>
<evidence type="ECO:0000256" key="1">
    <source>
        <dbReference type="SAM" id="Phobius"/>
    </source>
</evidence>
<organism evidence="2 3">
    <name type="scientific">Amblyomma americanum</name>
    <name type="common">Lone star tick</name>
    <dbReference type="NCBI Taxonomy" id="6943"/>
    <lineage>
        <taxon>Eukaryota</taxon>
        <taxon>Metazoa</taxon>
        <taxon>Ecdysozoa</taxon>
        <taxon>Arthropoda</taxon>
        <taxon>Chelicerata</taxon>
        <taxon>Arachnida</taxon>
        <taxon>Acari</taxon>
        <taxon>Parasitiformes</taxon>
        <taxon>Ixodida</taxon>
        <taxon>Ixodoidea</taxon>
        <taxon>Ixodidae</taxon>
        <taxon>Amblyomminae</taxon>
        <taxon>Amblyomma</taxon>
    </lineage>
</organism>
<sequence>MLKNIEKFVVPGMDDKKRAKIRRLKFGSVSDEFYNAERYVLVGIIVVVVTLSLVVLVYWFVAYVISGAMRRSPSDIGITELEDLDVYSTDDDGSSAGRYNRARRIGLVPGRALLGYRRLP</sequence>
<reference evidence="2 3" key="1">
    <citation type="journal article" date="2023" name="Arcadia Sci">
        <title>De novo assembly of a long-read Amblyomma americanum tick genome.</title>
        <authorList>
            <person name="Chou S."/>
            <person name="Poskanzer K.E."/>
            <person name="Rollins M."/>
            <person name="Thuy-Boun P.S."/>
        </authorList>
    </citation>
    <scope>NUCLEOTIDE SEQUENCE [LARGE SCALE GENOMIC DNA]</scope>
    <source>
        <strain evidence="2">F_SG_1</strain>
        <tissue evidence="2">Salivary glands</tissue>
    </source>
</reference>
<gene>
    <name evidence="2" type="ORF">V5799_009821</name>
</gene>
<name>A0AAQ4FAL3_AMBAM</name>
<comment type="caution">
    <text evidence="2">The sequence shown here is derived from an EMBL/GenBank/DDBJ whole genome shotgun (WGS) entry which is preliminary data.</text>
</comment>
<keyword evidence="3" id="KW-1185">Reference proteome</keyword>